<keyword evidence="2" id="KW-1185">Reference proteome</keyword>
<reference evidence="2" key="1">
    <citation type="journal article" date="2019" name="Int. J. Syst. Evol. Microbiol.">
        <title>The Global Catalogue of Microorganisms (GCM) 10K type strain sequencing project: providing services to taxonomists for standard genome sequencing and annotation.</title>
        <authorList>
            <consortium name="The Broad Institute Genomics Platform"/>
            <consortium name="The Broad Institute Genome Sequencing Center for Infectious Disease"/>
            <person name="Wu L."/>
            <person name="Ma J."/>
        </authorList>
    </citation>
    <scope>NUCLEOTIDE SEQUENCE [LARGE SCALE GENOMIC DNA]</scope>
    <source>
        <strain evidence="2">JCM 18303</strain>
    </source>
</reference>
<evidence type="ECO:0000313" key="1">
    <source>
        <dbReference type="EMBL" id="GAA5173380.1"/>
    </source>
</evidence>
<sequence length="110" mass="11281">MAAHGGVRGTVAVVGGTLAAGGMLYSTGVVIDNVIGRRTHGLSNDSLTNPDAALDTLTLAGNTLGAGCSPPHSLSLPRCWRKCARLTQDLDQSLPRPLQVLPPRVGARAT</sequence>
<dbReference type="Proteomes" id="UP001428817">
    <property type="component" value="Unassembled WGS sequence"/>
</dbReference>
<comment type="caution">
    <text evidence="1">The sequence shown here is derived from an EMBL/GenBank/DDBJ whole genome shotgun (WGS) entry which is preliminary data.</text>
</comment>
<dbReference type="EMBL" id="BAABJP010000056">
    <property type="protein sequence ID" value="GAA5173380.1"/>
    <property type="molecule type" value="Genomic_DNA"/>
</dbReference>
<protein>
    <submittedName>
        <fullName evidence="1">Uncharacterized protein</fullName>
    </submittedName>
</protein>
<organism evidence="1 2">
    <name type="scientific">Pseudonocardia eucalypti</name>
    <dbReference type="NCBI Taxonomy" id="648755"/>
    <lineage>
        <taxon>Bacteria</taxon>
        <taxon>Bacillati</taxon>
        <taxon>Actinomycetota</taxon>
        <taxon>Actinomycetes</taxon>
        <taxon>Pseudonocardiales</taxon>
        <taxon>Pseudonocardiaceae</taxon>
        <taxon>Pseudonocardia</taxon>
    </lineage>
</organism>
<evidence type="ECO:0000313" key="2">
    <source>
        <dbReference type="Proteomes" id="UP001428817"/>
    </source>
</evidence>
<accession>A0ABP9RA83</accession>
<proteinExistence type="predicted"/>
<gene>
    <name evidence="1" type="ORF">GCM10023321_74760</name>
</gene>
<name>A0ABP9RA83_9PSEU</name>